<feature type="compositionally biased region" description="Basic and acidic residues" evidence="16">
    <location>
        <begin position="259"/>
        <end position="271"/>
    </location>
</feature>
<evidence type="ECO:0000256" key="1">
    <source>
        <dbReference type="ARBA" id="ARBA00000287"/>
    </source>
</evidence>
<evidence type="ECO:0000256" key="17">
    <source>
        <dbReference type="SAM" id="Phobius"/>
    </source>
</evidence>
<dbReference type="InterPro" id="IPR004533">
    <property type="entry name" value="CDP-diaglyc--ser_O-PTrfase"/>
</dbReference>
<keyword evidence="8 17" id="KW-0812">Transmembrane</keyword>
<dbReference type="PROSITE" id="PS00379">
    <property type="entry name" value="CDP_ALCOHOL_P_TRANSF"/>
    <property type="match status" value="1"/>
</dbReference>
<dbReference type="InterPro" id="IPR048254">
    <property type="entry name" value="CDP_ALCOHOL_P_TRANSF_CS"/>
</dbReference>
<feature type="transmembrane region" description="Helical" evidence="17">
    <location>
        <begin position="147"/>
        <end position="168"/>
    </location>
</feature>
<evidence type="ECO:0000256" key="2">
    <source>
        <dbReference type="ARBA" id="ARBA00004127"/>
    </source>
</evidence>
<protein>
    <recommendedName>
        <fullName evidence="5">CDP-diacylglycerol--serine O-phosphatidyltransferase</fullName>
        <ecNumber evidence="4">2.7.8.8</ecNumber>
    </recommendedName>
    <alternativeName>
        <fullName evidence="14">Phosphatidylserine synthase</fullName>
    </alternativeName>
</protein>
<name>A0A832A7M9_9BACT</name>
<evidence type="ECO:0000256" key="13">
    <source>
        <dbReference type="ARBA" id="ARBA00023264"/>
    </source>
</evidence>
<evidence type="ECO:0000256" key="3">
    <source>
        <dbReference type="ARBA" id="ARBA00010441"/>
    </source>
</evidence>
<dbReference type="PANTHER" id="PTHR14269">
    <property type="entry name" value="CDP-DIACYLGLYCEROL--GLYCEROL-3-PHOSPHATE 3-PHOSPHATIDYLTRANSFERASE-RELATED"/>
    <property type="match status" value="1"/>
</dbReference>
<reference evidence="18" key="1">
    <citation type="journal article" date="2020" name="mSystems">
        <title>Genome- and Community-Level Interaction Insights into Carbon Utilization and Element Cycling Functions of Hydrothermarchaeota in Hydrothermal Sediment.</title>
        <authorList>
            <person name="Zhou Z."/>
            <person name="Liu Y."/>
            <person name="Xu W."/>
            <person name="Pan J."/>
            <person name="Luo Z.H."/>
            <person name="Li M."/>
        </authorList>
    </citation>
    <scope>NUCLEOTIDE SEQUENCE [LARGE SCALE GENOMIC DNA]</scope>
    <source>
        <strain evidence="18">SpSt-456</strain>
    </source>
</reference>
<evidence type="ECO:0000256" key="10">
    <source>
        <dbReference type="ARBA" id="ARBA00023098"/>
    </source>
</evidence>
<feature type="transmembrane region" description="Helical" evidence="17">
    <location>
        <begin position="211"/>
        <end position="228"/>
    </location>
</feature>
<evidence type="ECO:0000256" key="6">
    <source>
        <dbReference type="ARBA" id="ARBA00022516"/>
    </source>
</evidence>
<feature type="region of interest" description="Disordered" evidence="16">
    <location>
        <begin position="259"/>
        <end position="278"/>
    </location>
</feature>
<dbReference type="GO" id="GO:0008654">
    <property type="term" value="P:phospholipid biosynthetic process"/>
    <property type="evidence" value="ECO:0007669"/>
    <property type="project" value="UniProtKB-KW"/>
</dbReference>
<evidence type="ECO:0000256" key="9">
    <source>
        <dbReference type="ARBA" id="ARBA00022989"/>
    </source>
</evidence>
<keyword evidence="6" id="KW-0444">Lipid biosynthesis</keyword>
<dbReference type="Pfam" id="PF01066">
    <property type="entry name" value="CDP-OH_P_transf"/>
    <property type="match status" value="1"/>
</dbReference>
<dbReference type="AlphaFoldDB" id="A0A832A7M9"/>
<keyword evidence="10" id="KW-0443">Lipid metabolism</keyword>
<dbReference type="EC" id="2.7.8.8" evidence="4"/>
<evidence type="ECO:0000256" key="12">
    <source>
        <dbReference type="ARBA" id="ARBA00023209"/>
    </source>
</evidence>
<organism evidence="18">
    <name type="scientific">Desulfacinum infernum</name>
    <dbReference type="NCBI Taxonomy" id="35837"/>
    <lineage>
        <taxon>Bacteria</taxon>
        <taxon>Pseudomonadati</taxon>
        <taxon>Thermodesulfobacteriota</taxon>
        <taxon>Syntrophobacteria</taxon>
        <taxon>Syntrophobacterales</taxon>
        <taxon>Syntrophobacteraceae</taxon>
        <taxon>Desulfacinum</taxon>
    </lineage>
</organism>
<dbReference type="InterPro" id="IPR000462">
    <property type="entry name" value="CDP-OH_P_trans"/>
</dbReference>
<dbReference type="GO" id="GO:0003882">
    <property type="term" value="F:CDP-diacylglycerol-serine O-phosphatidyltransferase activity"/>
    <property type="evidence" value="ECO:0007669"/>
    <property type="project" value="UniProtKB-EC"/>
</dbReference>
<evidence type="ECO:0000256" key="5">
    <source>
        <dbReference type="ARBA" id="ARBA00017171"/>
    </source>
</evidence>
<evidence type="ECO:0000256" key="11">
    <source>
        <dbReference type="ARBA" id="ARBA00023136"/>
    </source>
</evidence>
<keyword evidence="9 17" id="KW-1133">Transmembrane helix</keyword>
<evidence type="ECO:0000256" key="8">
    <source>
        <dbReference type="ARBA" id="ARBA00022692"/>
    </source>
</evidence>
<comment type="subcellular location">
    <subcellularLocation>
        <location evidence="2">Endomembrane system</location>
        <topology evidence="2">Multi-pass membrane protein</topology>
    </subcellularLocation>
</comment>
<keyword evidence="12" id="KW-0594">Phospholipid biosynthesis</keyword>
<sequence length="278" mass="30533">MSNPVNRFYSKRRKKKRWSEDGQTGPVTYVIPNLFTTGNLFSGFYGIVSSINGNYDKAAIAILVSCMFDILDGKIARLTKATSRFGVEYDSLADLVAFGVGPGLLMYLWALKPFGRLGWLAAFLFVACGALRLARFNVQTGTGSRKYFTGLPIPGAACMVATTVLFLLKIKGPDFSPVHVVFLLMTYVLGFLMVSSIPFDSFKELEVVKGRPLPVLFVLVLLVTVVAAKPSVMLFIIFTLYVLSGPVRYVVRAVRRPKTPENGKNVHEIPRENGSSAG</sequence>
<feature type="transmembrane region" description="Helical" evidence="17">
    <location>
        <begin position="117"/>
        <end position="135"/>
    </location>
</feature>
<evidence type="ECO:0000313" key="18">
    <source>
        <dbReference type="EMBL" id="HFK97880.1"/>
    </source>
</evidence>
<comment type="catalytic activity">
    <reaction evidence="1">
        <text>a CDP-1,2-diacyl-sn-glycerol + L-serine = a 1,2-diacyl-sn-glycero-3-phospho-L-serine + CMP + H(+)</text>
        <dbReference type="Rhea" id="RHEA:16913"/>
        <dbReference type="ChEBI" id="CHEBI:15378"/>
        <dbReference type="ChEBI" id="CHEBI:33384"/>
        <dbReference type="ChEBI" id="CHEBI:57262"/>
        <dbReference type="ChEBI" id="CHEBI:58332"/>
        <dbReference type="ChEBI" id="CHEBI:60377"/>
        <dbReference type="EC" id="2.7.8.8"/>
    </reaction>
</comment>
<accession>A0A832A7M9</accession>
<evidence type="ECO:0000256" key="7">
    <source>
        <dbReference type="ARBA" id="ARBA00022679"/>
    </source>
</evidence>
<evidence type="ECO:0000256" key="14">
    <source>
        <dbReference type="ARBA" id="ARBA00032361"/>
    </source>
</evidence>
<comment type="similarity">
    <text evidence="3 15">Belongs to the CDP-alcohol phosphatidyltransferase class-I family.</text>
</comment>
<dbReference type="GO" id="GO:0016020">
    <property type="term" value="C:membrane"/>
    <property type="evidence" value="ECO:0007669"/>
    <property type="project" value="InterPro"/>
</dbReference>
<gene>
    <name evidence="18" type="primary">pssA</name>
    <name evidence="18" type="ORF">ENS06_11250</name>
</gene>
<keyword evidence="13" id="KW-1208">Phospholipid metabolism</keyword>
<keyword evidence="11 17" id="KW-0472">Membrane</keyword>
<dbReference type="InterPro" id="IPR043130">
    <property type="entry name" value="CDP-OH_PTrfase_TM_dom"/>
</dbReference>
<dbReference type="PANTHER" id="PTHR14269:SF61">
    <property type="entry name" value="CDP-DIACYLGLYCEROL--SERINE O-PHOSPHATIDYLTRANSFERASE"/>
    <property type="match status" value="1"/>
</dbReference>
<dbReference type="InterPro" id="IPR050324">
    <property type="entry name" value="CDP-alcohol_PTase-I"/>
</dbReference>
<evidence type="ECO:0000256" key="4">
    <source>
        <dbReference type="ARBA" id="ARBA00013174"/>
    </source>
</evidence>
<feature type="transmembrane region" description="Helical" evidence="17">
    <location>
        <begin position="92"/>
        <end position="111"/>
    </location>
</feature>
<keyword evidence="7 15" id="KW-0808">Transferase</keyword>
<feature type="region of interest" description="Disordered" evidence="16">
    <location>
        <begin position="1"/>
        <end position="21"/>
    </location>
</feature>
<feature type="transmembrane region" description="Helical" evidence="17">
    <location>
        <begin position="180"/>
        <end position="199"/>
    </location>
</feature>
<proteinExistence type="inferred from homology"/>
<evidence type="ECO:0000256" key="16">
    <source>
        <dbReference type="SAM" id="MobiDB-lite"/>
    </source>
</evidence>
<comment type="caution">
    <text evidence="18">The sequence shown here is derived from an EMBL/GenBank/DDBJ whole genome shotgun (WGS) entry which is preliminary data.</text>
</comment>
<dbReference type="GO" id="GO:0012505">
    <property type="term" value="C:endomembrane system"/>
    <property type="evidence" value="ECO:0007669"/>
    <property type="project" value="UniProtKB-SubCell"/>
</dbReference>
<dbReference type="NCBIfam" id="TIGR00473">
    <property type="entry name" value="pssA"/>
    <property type="match status" value="1"/>
</dbReference>
<dbReference type="Gene3D" id="1.20.120.1760">
    <property type="match status" value="1"/>
</dbReference>
<dbReference type="EMBL" id="DSTK01000034">
    <property type="protein sequence ID" value="HFK97880.1"/>
    <property type="molecule type" value="Genomic_DNA"/>
</dbReference>
<evidence type="ECO:0000256" key="15">
    <source>
        <dbReference type="RuleBase" id="RU003750"/>
    </source>
</evidence>